<accession>A0ABM1M8D4</accession>
<evidence type="ECO:0000256" key="7">
    <source>
        <dbReference type="ARBA" id="ARBA00023170"/>
    </source>
</evidence>
<dbReference type="PANTHER" id="PTHR45695:SF9">
    <property type="entry name" value="LEUCOKININ RECEPTOR"/>
    <property type="match status" value="1"/>
</dbReference>
<evidence type="ECO:0000256" key="6">
    <source>
        <dbReference type="ARBA" id="ARBA00023136"/>
    </source>
</evidence>
<dbReference type="InterPro" id="IPR000611">
    <property type="entry name" value="NPY_rcpt"/>
</dbReference>
<sequence length="182" mass="20818">MEEWNETFLNETYNFTDCSLRSGPLKSPYFLGVTYTMYSIVFAISLFGNGMICYIVISSPRMRTVTNFFIMNLAIGDILITILCIPFTTISYLLQYWPFSFFLCPFVNYSQGVSVFVSAYTLVAISIDRYIAIMWPLRPRLSKKSSAIIIAIVWFVATFTVIPSAITSKVDQPDAWFEQCDL</sequence>
<comment type="subcellular location">
    <subcellularLocation>
        <location evidence="1">Membrane</location>
        <topology evidence="1">Multi-pass membrane protein</topology>
    </subcellularLocation>
</comment>
<dbReference type="GeneID" id="108558431"/>
<feature type="domain" description="G-protein coupled receptors family 1 profile" evidence="11">
    <location>
        <begin position="48"/>
        <end position="182"/>
    </location>
</feature>
<keyword evidence="12" id="KW-1185">Reference proteome</keyword>
<evidence type="ECO:0000259" key="11">
    <source>
        <dbReference type="PROSITE" id="PS50262"/>
    </source>
</evidence>
<keyword evidence="5 9" id="KW-0297">G-protein coupled receptor</keyword>
<evidence type="ECO:0000256" key="10">
    <source>
        <dbReference type="SAM" id="Phobius"/>
    </source>
</evidence>
<feature type="transmembrane region" description="Helical" evidence="10">
    <location>
        <begin position="106"/>
        <end position="127"/>
    </location>
</feature>
<protein>
    <submittedName>
        <fullName evidence="13">Neuropeptide Y receptor-like</fullName>
    </submittedName>
</protein>
<dbReference type="PROSITE" id="PS00237">
    <property type="entry name" value="G_PROTEIN_RECEP_F1_1"/>
    <property type="match status" value="1"/>
</dbReference>
<keyword evidence="6 10" id="KW-0472">Membrane</keyword>
<dbReference type="PRINTS" id="PR01012">
    <property type="entry name" value="NRPEPTIDEYR"/>
</dbReference>
<evidence type="ECO:0000256" key="1">
    <source>
        <dbReference type="ARBA" id="ARBA00004141"/>
    </source>
</evidence>
<evidence type="ECO:0000313" key="12">
    <source>
        <dbReference type="Proteomes" id="UP000695000"/>
    </source>
</evidence>
<evidence type="ECO:0000256" key="9">
    <source>
        <dbReference type="RuleBase" id="RU000688"/>
    </source>
</evidence>
<feature type="transmembrane region" description="Helical" evidence="10">
    <location>
        <begin position="147"/>
        <end position="166"/>
    </location>
</feature>
<dbReference type="InterPro" id="IPR017452">
    <property type="entry name" value="GPCR_Rhodpsn_7TM"/>
</dbReference>
<keyword evidence="3 9" id="KW-0812">Transmembrane</keyword>
<dbReference type="PROSITE" id="PS50262">
    <property type="entry name" value="G_PROTEIN_RECEP_F1_2"/>
    <property type="match status" value="1"/>
</dbReference>
<gene>
    <name evidence="13" type="primary">LOC108558431</name>
</gene>
<dbReference type="SUPFAM" id="SSF81321">
    <property type="entry name" value="Family A G protein-coupled receptor-like"/>
    <property type="match status" value="1"/>
</dbReference>
<evidence type="ECO:0000256" key="4">
    <source>
        <dbReference type="ARBA" id="ARBA00022989"/>
    </source>
</evidence>
<feature type="transmembrane region" description="Helical" evidence="10">
    <location>
        <begin position="69"/>
        <end position="94"/>
    </location>
</feature>
<comment type="similarity">
    <text evidence="2 9">Belongs to the G-protein coupled receptor 1 family.</text>
</comment>
<evidence type="ECO:0000313" key="13">
    <source>
        <dbReference type="RefSeq" id="XP_017770834.1"/>
    </source>
</evidence>
<dbReference type="PANTHER" id="PTHR45695">
    <property type="entry name" value="LEUCOKININ RECEPTOR-RELATED"/>
    <property type="match status" value="1"/>
</dbReference>
<keyword evidence="8 9" id="KW-0807">Transducer</keyword>
<keyword evidence="4 10" id="KW-1133">Transmembrane helix</keyword>
<evidence type="ECO:0000256" key="3">
    <source>
        <dbReference type="ARBA" id="ARBA00022692"/>
    </source>
</evidence>
<evidence type="ECO:0000256" key="2">
    <source>
        <dbReference type="ARBA" id="ARBA00010663"/>
    </source>
</evidence>
<name>A0ABM1M8D4_NICVS</name>
<feature type="transmembrane region" description="Helical" evidence="10">
    <location>
        <begin position="35"/>
        <end position="57"/>
    </location>
</feature>
<dbReference type="RefSeq" id="XP_017770834.1">
    <property type="nucleotide sequence ID" value="XM_017915345.1"/>
</dbReference>
<evidence type="ECO:0000256" key="5">
    <source>
        <dbReference type="ARBA" id="ARBA00023040"/>
    </source>
</evidence>
<dbReference type="InterPro" id="IPR000276">
    <property type="entry name" value="GPCR_Rhodpsn"/>
</dbReference>
<dbReference type="Pfam" id="PF00001">
    <property type="entry name" value="7tm_1"/>
    <property type="match status" value="1"/>
</dbReference>
<evidence type="ECO:0000256" key="8">
    <source>
        <dbReference type="ARBA" id="ARBA00023224"/>
    </source>
</evidence>
<dbReference type="PRINTS" id="PR00237">
    <property type="entry name" value="GPCRRHODOPSN"/>
</dbReference>
<organism evidence="12 13">
    <name type="scientific">Nicrophorus vespilloides</name>
    <name type="common">Boreal carrion beetle</name>
    <dbReference type="NCBI Taxonomy" id="110193"/>
    <lineage>
        <taxon>Eukaryota</taxon>
        <taxon>Metazoa</taxon>
        <taxon>Ecdysozoa</taxon>
        <taxon>Arthropoda</taxon>
        <taxon>Hexapoda</taxon>
        <taxon>Insecta</taxon>
        <taxon>Pterygota</taxon>
        <taxon>Neoptera</taxon>
        <taxon>Endopterygota</taxon>
        <taxon>Coleoptera</taxon>
        <taxon>Polyphaga</taxon>
        <taxon>Staphyliniformia</taxon>
        <taxon>Silphidae</taxon>
        <taxon>Nicrophorinae</taxon>
        <taxon>Nicrophorus</taxon>
    </lineage>
</organism>
<keyword evidence="7 9" id="KW-0675">Receptor</keyword>
<dbReference type="Proteomes" id="UP000695000">
    <property type="component" value="Unplaced"/>
</dbReference>
<dbReference type="Gene3D" id="1.20.1070.10">
    <property type="entry name" value="Rhodopsin 7-helix transmembrane proteins"/>
    <property type="match status" value="1"/>
</dbReference>
<proteinExistence type="inferred from homology"/>
<reference evidence="13" key="1">
    <citation type="submission" date="2025-08" db="UniProtKB">
        <authorList>
            <consortium name="RefSeq"/>
        </authorList>
    </citation>
    <scope>IDENTIFICATION</scope>
    <source>
        <tissue evidence="13">Whole Larva</tissue>
    </source>
</reference>